<dbReference type="Pfam" id="PF04194">
    <property type="entry name" value="PDCD2_C"/>
    <property type="match status" value="1"/>
</dbReference>
<dbReference type="InterPro" id="IPR007320">
    <property type="entry name" value="PDCD2_C"/>
</dbReference>
<dbReference type="AlphaFoldDB" id="A0AAD9US44"/>
<dbReference type="Proteomes" id="UP001249851">
    <property type="component" value="Unassembled WGS sequence"/>
</dbReference>
<gene>
    <name evidence="3" type="ORF">P5673_032069</name>
</gene>
<dbReference type="EMBL" id="JARQWQ010000165">
    <property type="protein sequence ID" value="KAK2547848.1"/>
    <property type="molecule type" value="Genomic_DNA"/>
</dbReference>
<evidence type="ECO:0000313" key="4">
    <source>
        <dbReference type="Proteomes" id="UP001249851"/>
    </source>
</evidence>
<evidence type="ECO:0000313" key="3">
    <source>
        <dbReference type="EMBL" id="KAK2547848.1"/>
    </source>
</evidence>
<dbReference type="InterPro" id="IPR052815">
    <property type="entry name" value="PDCD2-like_regulator"/>
</dbReference>
<dbReference type="PANTHER" id="PTHR46421:SF1">
    <property type="entry name" value="PROGRAMMED CELL DEATH PROTEIN 2-LIKE"/>
    <property type="match status" value="1"/>
</dbReference>
<evidence type="ECO:0000256" key="1">
    <source>
        <dbReference type="SAM" id="MobiDB-lite"/>
    </source>
</evidence>
<reference evidence="3" key="1">
    <citation type="journal article" date="2023" name="G3 (Bethesda)">
        <title>Whole genome assembly and annotation of the endangered Caribbean coral Acropora cervicornis.</title>
        <authorList>
            <person name="Selwyn J.D."/>
            <person name="Vollmer S.V."/>
        </authorList>
    </citation>
    <scope>NUCLEOTIDE SEQUENCE</scope>
    <source>
        <strain evidence="3">K2</strain>
    </source>
</reference>
<comment type="caution">
    <text evidence="3">The sequence shown here is derived from an EMBL/GenBank/DDBJ whole genome shotgun (WGS) entry which is preliminary data.</text>
</comment>
<protein>
    <submittedName>
        <fullName evidence="3">Programmed cell death protein 2-like</fullName>
    </submittedName>
</protein>
<feature type="compositionally biased region" description="Basic and acidic residues" evidence="1">
    <location>
        <begin position="251"/>
        <end position="263"/>
    </location>
</feature>
<organism evidence="3 4">
    <name type="scientific">Acropora cervicornis</name>
    <name type="common">Staghorn coral</name>
    <dbReference type="NCBI Taxonomy" id="6130"/>
    <lineage>
        <taxon>Eukaryota</taxon>
        <taxon>Metazoa</taxon>
        <taxon>Cnidaria</taxon>
        <taxon>Anthozoa</taxon>
        <taxon>Hexacorallia</taxon>
        <taxon>Scleractinia</taxon>
        <taxon>Astrocoeniina</taxon>
        <taxon>Acroporidae</taxon>
        <taxon>Acropora</taxon>
    </lineage>
</organism>
<feature type="domain" description="Programmed cell death protein 2 C-terminal" evidence="2">
    <location>
        <begin position="180"/>
        <end position="253"/>
    </location>
</feature>
<feature type="region of interest" description="Disordered" evidence="1">
    <location>
        <begin position="251"/>
        <end position="279"/>
    </location>
</feature>
<evidence type="ECO:0000259" key="2">
    <source>
        <dbReference type="Pfam" id="PF04194"/>
    </source>
</evidence>
<dbReference type="GO" id="GO:0006915">
    <property type="term" value="P:apoptotic process"/>
    <property type="evidence" value="ECO:0007669"/>
    <property type="project" value="TreeGrafter"/>
</dbReference>
<name>A0AAD9US44_ACRCE</name>
<reference evidence="3" key="2">
    <citation type="journal article" date="2023" name="Science">
        <title>Genomic signatures of disease resistance in endangered staghorn corals.</title>
        <authorList>
            <person name="Vollmer S.V."/>
            <person name="Selwyn J.D."/>
            <person name="Despard B.A."/>
            <person name="Roesel C.L."/>
        </authorList>
    </citation>
    <scope>NUCLEOTIDE SEQUENCE</scope>
    <source>
        <strain evidence="3">K2</strain>
    </source>
</reference>
<keyword evidence="4" id="KW-1185">Reference proteome</keyword>
<dbReference type="PANTHER" id="PTHR46421">
    <property type="entry name" value="PROGRAMMED CELL DEATH PROTEIN 2-LIKE"/>
    <property type="match status" value="1"/>
</dbReference>
<sequence length="347" mass="39038">MILCTFNFKMADEPSLLGLVDGTMSENDDKICGWSTNKIGGSPSPCRFEAEEWCDDADDWGDDSDDYSTALEQCTGTLSISENHIEEKSTKHVGNFTTRNPQSASFDNRTGIPCFAPSYISVIEAPDQKEISAQLTKHEKELLSKYQLQEGVQVMEEFVVDGVKGCAREKYEKSTVKHGDKAFHKFQKYLQVCPEQCLRYQWNGTPVSMVTTNQSELFTKVPPCSHCGAVRSFELQLMPSLVGKLKEAKSEKKQSLHREHESISQEFGKNGTKGSGEIHREGSNLLAERVMFLAAVSQVSDVEIEFGTVMVFSCSRSCWQDFEMTVDDIYQEEFCLVEADPDQKLFQ</sequence>
<proteinExistence type="predicted"/>
<dbReference type="GO" id="GO:0005737">
    <property type="term" value="C:cytoplasm"/>
    <property type="evidence" value="ECO:0007669"/>
    <property type="project" value="InterPro"/>
</dbReference>
<accession>A0AAD9US44</accession>